<accession>A0AAD5CNB9</accession>
<evidence type="ECO:0000313" key="2">
    <source>
        <dbReference type="Proteomes" id="UP001206925"/>
    </source>
</evidence>
<proteinExistence type="predicted"/>
<keyword evidence="2" id="KW-1185">Reference proteome</keyword>
<organism evidence="1 2">
    <name type="scientific">Ambrosia artemisiifolia</name>
    <name type="common">Common ragweed</name>
    <dbReference type="NCBI Taxonomy" id="4212"/>
    <lineage>
        <taxon>Eukaryota</taxon>
        <taxon>Viridiplantae</taxon>
        <taxon>Streptophyta</taxon>
        <taxon>Embryophyta</taxon>
        <taxon>Tracheophyta</taxon>
        <taxon>Spermatophyta</taxon>
        <taxon>Magnoliopsida</taxon>
        <taxon>eudicotyledons</taxon>
        <taxon>Gunneridae</taxon>
        <taxon>Pentapetalae</taxon>
        <taxon>asterids</taxon>
        <taxon>campanulids</taxon>
        <taxon>Asterales</taxon>
        <taxon>Asteraceae</taxon>
        <taxon>Asteroideae</taxon>
        <taxon>Heliantheae alliance</taxon>
        <taxon>Heliantheae</taxon>
        <taxon>Ambrosia</taxon>
    </lineage>
</organism>
<name>A0AAD5CNB9_AMBAR</name>
<feature type="non-terminal residue" evidence="1">
    <location>
        <position position="1"/>
    </location>
</feature>
<reference evidence="1" key="1">
    <citation type="submission" date="2022-06" db="EMBL/GenBank/DDBJ databases">
        <title>Uncovering the hologenomic basis of an extraordinary plant invasion.</title>
        <authorList>
            <person name="Bieker V.C."/>
            <person name="Martin M.D."/>
            <person name="Gilbert T."/>
            <person name="Hodgins K."/>
            <person name="Battlay P."/>
            <person name="Petersen B."/>
            <person name="Wilson J."/>
        </authorList>
    </citation>
    <scope>NUCLEOTIDE SEQUENCE</scope>
    <source>
        <strain evidence="1">AA19_3_7</strain>
        <tissue evidence="1">Leaf</tissue>
    </source>
</reference>
<dbReference type="AlphaFoldDB" id="A0AAD5CNB9"/>
<gene>
    <name evidence="1" type="ORF">M8C21_024239</name>
</gene>
<protein>
    <submittedName>
        <fullName evidence="1">Uncharacterized protein</fullName>
    </submittedName>
</protein>
<evidence type="ECO:0000313" key="1">
    <source>
        <dbReference type="EMBL" id="KAI7745141.1"/>
    </source>
</evidence>
<comment type="caution">
    <text evidence="1">The sequence shown here is derived from an EMBL/GenBank/DDBJ whole genome shotgun (WGS) entry which is preliminary data.</text>
</comment>
<dbReference type="EMBL" id="JAMZMK010007350">
    <property type="protein sequence ID" value="KAI7745141.1"/>
    <property type="molecule type" value="Genomic_DNA"/>
</dbReference>
<dbReference type="Proteomes" id="UP001206925">
    <property type="component" value="Unassembled WGS sequence"/>
</dbReference>
<sequence>MEEDAHTKNEEEFNTTPLSVLMMSVKIIH</sequence>